<protein>
    <submittedName>
        <fullName evidence="2">Uncharacterized protein</fullName>
    </submittedName>
</protein>
<dbReference type="Proteomes" id="UP001479436">
    <property type="component" value="Unassembled WGS sequence"/>
</dbReference>
<feature type="signal peptide" evidence="1">
    <location>
        <begin position="1"/>
        <end position="22"/>
    </location>
</feature>
<keyword evidence="1" id="KW-0732">Signal</keyword>
<reference evidence="2 3" key="1">
    <citation type="submission" date="2023-04" db="EMBL/GenBank/DDBJ databases">
        <title>Genome of Basidiobolus ranarum AG-B5.</title>
        <authorList>
            <person name="Stajich J.E."/>
            <person name="Carter-House D."/>
            <person name="Gryganskyi A."/>
        </authorList>
    </citation>
    <scope>NUCLEOTIDE SEQUENCE [LARGE SCALE GENOMIC DNA]</scope>
    <source>
        <strain evidence="2 3">AG-B5</strain>
    </source>
</reference>
<evidence type="ECO:0000313" key="3">
    <source>
        <dbReference type="Proteomes" id="UP001479436"/>
    </source>
</evidence>
<proteinExistence type="predicted"/>
<name>A0ABR2W564_9FUNG</name>
<organism evidence="2 3">
    <name type="scientific">Basidiobolus ranarum</name>
    <dbReference type="NCBI Taxonomy" id="34480"/>
    <lineage>
        <taxon>Eukaryota</taxon>
        <taxon>Fungi</taxon>
        <taxon>Fungi incertae sedis</taxon>
        <taxon>Zoopagomycota</taxon>
        <taxon>Entomophthoromycotina</taxon>
        <taxon>Basidiobolomycetes</taxon>
        <taxon>Basidiobolales</taxon>
        <taxon>Basidiobolaceae</taxon>
        <taxon>Basidiobolus</taxon>
    </lineage>
</organism>
<accession>A0ABR2W564</accession>
<dbReference type="EMBL" id="JASJQH010007010">
    <property type="protein sequence ID" value="KAK9720541.1"/>
    <property type="molecule type" value="Genomic_DNA"/>
</dbReference>
<evidence type="ECO:0000256" key="1">
    <source>
        <dbReference type="SAM" id="SignalP"/>
    </source>
</evidence>
<evidence type="ECO:0000313" key="2">
    <source>
        <dbReference type="EMBL" id="KAK9720541.1"/>
    </source>
</evidence>
<comment type="caution">
    <text evidence="2">The sequence shown here is derived from an EMBL/GenBank/DDBJ whole genome shotgun (WGS) entry which is preliminary data.</text>
</comment>
<feature type="chain" id="PRO_5045791068" evidence="1">
    <location>
        <begin position="23"/>
        <end position="154"/>
    </location>
</feature>
<keyword evidence="3" id="KW-1185">Reference proteome</keyword>
<gene>
    <name evidence="2" type="ORF">K7432_004085</name>
</gene>
<sequence>MRSLPISLFLLVLATLMSYAYSLRHIRREPGMNFDAKPPPTCEAGDMGEVETRINAYENLSSQGDTFLGCCSKHLQCYCICENNLSKQLCDEGFRRCLQSACVDKLPTKGNFEKRRCSSGWSWNGPGMVNAQVANSPEFSCERYQDIQASCCSE</sequence>